<evidence type="ECO:0008006" key="7">
    <source>
        <dbReference type="Google" id="ProtNLM"/>
    </source>
</evidence>
<proteinExistence type="predicted"/>
<dbReference type="PANTHER" id="PTHR12563">
    <property type="entry name" value="GLYCEROL-3-PHOSPHATE ACYLTRANSFERASE"/>
    <property type="match status" value="1"/>
</dbReference>
<dbReference type="AlphaFoldDB" id="A0A8J5V7C4"/>
<dbReference type="GO" id="GO:0004366">
    <property type="term" value="F:glycerol-3-phosphate O-acyltransferase activity"/>
    <property type="evidence" value="ECO:0007669"/>
    <property type="project" value="TreeGrafter"/>
</dbReference>
<evidence type="ECO:0000313" key="5">
    <source>
        <dbReference type="EMBL" id="KAG8035328.1"/>
    </source>
</evidence>
<dbReference type="GO" id="GO:0019432">
    <property type="term" value="P:triglyceride biosynthetic process"/>
    <property type="evidence" value="ECO:0007669"/>
    <property type="project" value="TreeGrafter"/>
</dbReference>
<protein>
    <recommendedName>
        <fullName evidence="7">Phospholipid/glycerol acyltransferase domain-containing protein</fullName>
    </recommendedName>
</protein>
<dbReference type="InterPro" id="IPR002123">
    <property type="entry name" value="Plipid/glycerol_acylTrfase"/>
</dbReference>
<sequence>MDKSEYYDLITERRKSSDIMWASRYMDIVVPHYLSPEHNWTRNQAIEFTLKHPKVLNTIQSLAESQAIIVVKVLKRILQSFRANVKYVLDIKSQMMYSGVQYVYVPSHRSYLDFILMSYLLFNYDMAIPNIASGMDFYRMNIVGEILRKTEESLFSYELLGVPKPAETTTGLFKSLSILREQQAHGHVYFHVSPPISAAKFMDVSSRKLSALNPNSRVPAEVVKSIAYAIIDSHKEHTVFMSINLIAVLVNERIHSHPGNPYTFDTLLQDYCWLKKLITQSLGSSVYPAPENLEEEHVRRSEKDEIKESLYTHRNLLGFDSSGLLIIHGSHREIKSNKTIRVKGHTLDDRTMSIAVPTINLAIYVNPIFAIFTKLSIAVLSINSNNLSQEIAEEQYLLLRSLLTIEFALPDNMNRGMIIDEFRKELSFLINEKCYRIDNNHLSYDCNNYLRMMLYNLVLPFISAVYVTCVVLLQWDKSMDELSDQEIMKECQKRTEVLLFQAESFINHPYTLSLDLYTSTLVSLTSFGALTPVDGKPRVYNPDKPKLSSIISDLEKIMSQRSPGNYVDLTQTYFHLDNTLQAKL</sequence>
<dbReference type="GO" id="GO:0008654">
    <property type="term" value="P:phospholipid biosynthetic process"/>
    <property type="evidence" value="ECO:0007669"/>
    <property type="project" value="TreeGrafter"/>
</dbReference>
<keyword evidence="2" id="KW-0472">Membrane</keyword>
<evidence type="ECO:0000259" key="4">
    <source>
        <dbReference type="Pfam" id="PF19277"/>
    </source>
</evidence>
<feature type="transmembrane region" description="Helical" evidence="2">
    <location>
        <begin position="453"/>
        <end position="473"/>
    </location>
</feature>
<accession>A0A8J5V7C4</accession>
<feature type="domain" description="GPAT/DHAPAT C-terminal" evidence="4">
    <location>
        <begin position="157"/>
        <end position="530"/>
    </location>
</feature>
<dbReference type="GO" id="GO:0005778">
    <property type="term" value="C:peroxisomal membrane"/>
    <property type="evidence" value="ECO:0007669"/>
    <property type="project" value="TreeGrafter"/>
</dbReference>
<evidence type="ECO:0000256" key="1">
    <source>
        <dbReference type="ARBA" id="ARBA00004184"/>
    </source>
</evidence>
<reference evidence="5" key="2">
    <citation type="submission" date="2021-04" db="EMBL/GenBank/DDBJ databases">
        <title>Genome-wide patterns of bracovirus chromosomal integration into multiple host tissues during parasitism.</title>
        <authorList>
            <person name="Chebbi M.A.C."/>
        </authorList>
    </citation>
    <scope>NUCLEOTIDE SEQUENCE</scope>
    <source>
        <tissue evidence="5">Whole body</tissue>
    </source>
</reference>
<reference evidence="5" key="1">
    <citation type="submission" date="2020-03" db="EMBL/GenBank/DDBJ databases">
        <authorList>
            <person name="Chebbi M.A."/>
            <person name="Drezen J.M."/>
        </authorList>
    </citation>
    <scope>NUCLEOTIDE SEQUENCE</scope>
    <source>
        <tissue evidence="5">Whole body</tissue>
    </source>
</reference>
<feature type="domain" description="Phospholipid/glycerol acyltransferase" evidence="3">
    <location>
        <begin position="96"/>
        <end position="150"/>
    </location>
</feature>
<keyword evidence="2" id="KW-0812">Transmembrane</keyword>
<evidence type="ECO:0000313" key="6">
    <source>
        <dbReference type="Proteomes" id="UP000729913"/>
    </source>
</evidence>
<keyword evidence="2" id="KW-1133">Transmembrane helix</keyword>
<dbReference type="GO" id="GO:0016287">
    <property type="term" value="F:glycerone-phosphate O-acyltransferase activity"/>
    <property type="evidence" value="ECO:0007669"/>
    <property type="project" value="TreeGrafter"/>
</dbReference>
<dbReference type="GO" id="GO:0006631">
    <property type="term" value="P:fatty acid metabolic process"/>
    <property type="evidence" value="ECO:0007669"/>
    <property type="project" value="TreeGrafter"/>
</dbReference>
<dbReference type="GO" id="GO:0008611">
    <property type="term" value="P:ether lipid biosynthetic process"/>
    <property type="evidence" value="ECO:0007669"/>
    <property type="project" value="TreeGrafter"/>
</dbReference>
<dbReference type="Pfam" id="PF01553">
    <property type="entry name" value="Acyltransferase"/>
    <property type="match status" value="1"/>
</dbReference>
<dbReference type="Pfam" id="PF19277">
    <property type="entry name" value="GPAT_C"/>
    <property type="match status" value="1"/>
</dbReference>
<evidence type="ECO:0000259" key="3">
    <source>
        <dbReference type="Pfam" id="PF01553"/>
    </source>
</evidence>
<comment type="caution">
    <text evidence="5">The sequence shown here is derived from an EMBL/GenBank/DDBJ whole genome shotgun (WGS) entry which is preliminary data.</text>
</comment>
<dbReference type="OrthoDB" id="10255570at2759"/>
<keyword evidence="6" id="KW-1185">Reference proteome</keyword>
<dbReference type="GO" id="GO:0031966">
    <property type="term" value="C:mitochondrial membrane"/>
    <property type="evidence" value="ECO:0007669"/>
    <property type="project" value="TreeGrafter"/>
</dbReference>
<name>A0A8J5V7C4_9HYME</name>
<dbReference type="Proteomes" id="UP000729913">
    <property type="component" value="Unassembled WGS sequence"/>
</dbReference>
<dbReference type="EMBL" id="JAAOIC020000060">
    <property type="protein sequence ID" value="KAG8035328.1"/>
    <property type="molecule type" value="Genomic_DNA"/>
</dbReference>
<dbReference type="InterPro" id="IPR022284">
    <property type="entry name" value="GPAT/DHAPAT"/>
</dbReference>
<gene>
    <name evidence="5" type="ORF">G9C98_006774</name>
</gene>
<organism evidence="5 6">
    <name type="scientific">Cotesia typhae</name>
    <dbReference type="NCBI Taxonomy" id="2053667"/>
    <lineage>
        <taxon>Eukaryota</taxon>
        <taxon>Metazoa</taxon>
        <taxon>Ecdysozoa</taxon>
        <taxon>Arthropoda</taxon>
        <taxon>Hexapoda</taxon>
        <taxon>Insecta</taxon>
        <taxon>Pterygota</taxon>
        <taxon>Neoptera</taxon>
        <taxon>Endopterygota</taxon>
        <taxon>Hymenoptera</taxon>
        <taxon>Apocrita</taxon>
        <taxon>Ichneumonoidea</taxon>
        <taxon>Braconidae</taxon>
        <taxon>Microgastrinae</taxon>
        <taxon>Cotesia</taxon>
    </lineage>
</organism>
<dbReference type="PANTHER" id="PTHR12563:SF17">
    <property type="entry name" value="DIHYDROXYACETONE PHOSPHATE ACYLTRANSFERASE"/>
    <property type="match status" value="1"/>
</dbReference>
<dbReference type="GO" id="GO:0012505">
    <property type="term" value="C:endomembrane system"/>
    <property type="evidence" value="ECO:0007669"/>
    <property type="project" value="UniProtKB-SubCell"/>
</dbReference>
<evidence type="ECO:0000256" key="2">
    <source>
        <dbReference type="SAM" id="Phobius"/>
    </source>
</evidence>
<dbReference type="InterPro" id="IPR045520">
    <property type="entry name" value="GPAT/DHAPAT_C"/>
</dbReference>
<comment type="subcellular location">
    <subcellularLocation>
        <location evidence="1">Endomembrane system</location>
        <topology evidence="1">Peripheral membrane protein</topology>
    </subcellularLocation>
</comment>